<dbReference type="Pfam" id="PF00005">
    <property type="entry name" value="ABC_tran"/>
    <property type="match status" value="1"/>
</dbReference>
<reference evidence="6 7" key="1">
    <citation type="submission" date="2024-09" db="EMBL/GenBank/DDBJ databases">
        <authorList>
            <person name="Sun Q."/>
            <person name="Mori K."/>
        </authorList>
    </citation>
    <scope>NUCLEOTIDE SEQUENCE [LARGE SCALE GENOMIC DNA]</scope>
    <source>
        <strain evidence="6 7">CICC 10874</strain>
    </source>
</reference>
<accession>A0ABV6R5Z3</accession>
<dbReference type="GO" id="GO:0005524">
    <property type="term" value="F:ATP binding"/>
    <property type="evidence" value="ECO:0007669"/>
    <property type="project" value="UniProtKB-KW"/>
</dbReference>
<dbReference type="Pfam" id="PF08352">
    <property type="entry name" value="oligo_HPY"/>
    <property type="match status" value="1"/>
</dbReference>
<feature type="region of interest" description="Disordered" evidence="4">
    <location>
        <begin position="373"/>
        <end position="396"/>
    </location>
</feature>
<evidence type="ECO:0000259" key="5">
    <source>
        <dbReference type="PROSITE" id="PS50893"/>
    </source>
</evidence>
<evidence type="ECO:0000256" key="1">
    <source>
        <dbReference type="ARBA" id="ARBA00022448"/>
    </source>
</evidence>
<evidence type="ECO:0000256" key="4">
    <source>
        <dbReference type="SAM" id="MobiDB-lite"/>
    </source>
</evidence>
<keyword evidence="2" id="KW-0547">Nucleotide-binding</keyword>
<dbReference type="RefSeq" id="WP_376977163.1">
    <property type="nucleotide sequence ID" value="NZ_JBHLSV010000001.1"/>
</dbReference>
<evidence type="ECO:0000256" key="2">
    <source>
        <dbReference type="ARBA" id="ARBA00022741"/>
    </source>
</evidence>
<dbReference type="InterPro" id="IPR013563">
    <property type="entry name" value="Oligopep_ABC_C"/>
</dbReference>
<dbReference type="PROSITE" id="PS50893">
    <property type="entry name" value="ABC_TRANSPORTER_2"/>
    <property type="match status" value="1"/>
</dbReference>
<keyword evidence="3 6" id="KW-0067">ATP-binding</keyword>
<dbReference type="InterPro" id="IPR003439">
    <property type="entry name" value="ABC_transporter-like_ATP-bd"/>
</dbReference>
<dbReference type="InterPro" id="IPR003593">
    <property type="entry name" value="AAA+_ATPase"/>
</dbReference>
<dbReference type="Proteomes" id="UP001589793">
    <property type="component" value="Unassembled WGS sequence"/>
</dbReference>
<dbReference type="EMBL" id="JBHLSV010000001">
    <property type="protein sequence ID" value="MFC0672397.1"/>
    <property type="molecule type" value="Genomic_DNA"/>
</dbReference>
<dbReference type="PANTHER" id="PTHR43230">
    <property type="entry name" value="ABC-TYPE DIPEPTIDE/OLIGOPEPTIDE TRANSPORT SYSTEM, ATPASE COMPONENT"/>
    <property type="match status" value="1"/>
</dbReference>
<feature type="compositionally biased region" description="Acidic residues" evidence="4">
    <location>
        <begin position="387"/>
        <end position="396"/>
    </location>
</feature>
<name>A0ABV6R5Z3_9MICO</name>
<protein>
    <submittedName>
        <fullName evidence="6">ABC transporter ATP-binding protein</fullName>
    </submittedName>
</protein>
<dbReference type="CDD" id="cd03257">
    <property type="entry name" value="ABC_NikE_OppD_transporters"/>
    <property type="match status" value="1"/>
</dbReference>
<dbReference type="InterPro" id="IPR017871">
    <property type="entry name" value="ABC_transporter-like_CS"/>
</dbReference>
<evidence type="ECO:0000256" key="3">
    <source>
        <dbReference type="ARBA" id="ARBA00022840"/>
    </source>
</evidence>
<keyword evidence="7" id="KW-1185">Reference proteome</keyword>
<proteinExistence type="predicted"/>
<feature type="region of interest" description="Disordered" evidence="4">
    <location>
        <begin position="1"/>
        <end position="22"/>
    </location>
</feature>
<dbReference type="PANTHER" id="PTHR43230:SF3">
    <property type="entry name" value="ABC-TYPE DIPEPTIDE_OLIGOPEPTIDE TRANSPORT SYSTEM, ATPASE COMPONENT"/>
    <property type="match status" value="1"/>
</dbReference>
<dbReference type="SMART" id="SM00382">
    <property type="entry name" value="AAA"/>
    <property type="match status" value="1"/>
</dbReference>
<dbReference type="InterPro" id="IPR027417">
    <property type="entry name" value="P-loop_NTPase"/>
</dbReference>
<evidence type="ECO:0000313" key="7">
    <source>
        <dbReference type="Proteomes" id="UP001589793"/>
    </source>
</evidence>
<comment type="caution">
    <text evidence="6">The sequence shown here is derived from an EMBL/GenBank/DDBJ whole genome shotgun (WGS) entry which is preliminary data.</text>
</comment>
<keyword evidence="1" id="KW-0813">Transport</keyword>
<gene>
    <name evidence="6" type="ORF">ACFFF6_00350</name>
</gene>
<dbReference type="NCBIfam" id="TIGR01727">
    <property type="entry name" value="oligo_HPY"/>
    <property type="match status" value="1"/>
</dbReference>
<feature type="domain" description="ABC transporter" evidence="5">
    <location>
        <begin position="28"/>
        <end position="278"/>
    </location>
</feature>
<dbReference type="Gene3D" id="3.40.50.300">
    <property type="entry name" value="P-loop containing nucleotide triphosphate hydrolases"/>
    <property type="match status" value="1"/>
</dbReference>
<evidence type="ECO:0000313" key="6">
    <source>
        <dbReference type="EMBL" id="MFC0672397.1"/>
    </source>
</evidence>
<dbReference type="PROSITE" id="PS00211">
    <property type="entry name" value="ABC_TRANSPORTER_1"/>
    <property type="match status" value="1"/>
</dbReference>
<sequence>MSTHASTSPSPSPSPHRPAQPGAAEVVLEARGVTKHFEVRGRKGTSIVRAVEDIDLQLHRGEIVAMVGESGSGKTTVARLLSLYYEATSGEILLDGKLVDHVSGKRARDYYAQVQLLFQDPFASLNSLKPIRHILGRALRIHGRARSRRETEEKIHELLRRVNLTPPEQYIDKYPHELSGGQRQRIVIARALAVEPQVMLGDEPISMLDVSIRLDVLNLLKKLRDEEGLALLYITHDIASARYIADRINVMYAGQMIEGGSSEDVIQSPQHPYTRLLLDSSPDPARGLDGDQQSLFDEVGDLGEPPSLITPPKGCRFNPRCPFAMEICNREQPEKIEISPGHWARCWLHQEGKAHLLRQETIRFGVPIEAAAELPDGGAPDIADVFDREDEPESDS</sequence>
<dbReference type="SUPFAM" id="SSF52540">
    <property type="entry name" value="P-loop containing nucleoside triphosphate hydrolases"/>
    <property type="match status" value="1"/>
</dbReference>
<organism evidence="6 7">
    <name type="scientific">Brachybacterium hainanense</name>
    <dbReference type="NCBI Taxonomy" id="1541174"/>
    <lineage>
        <taxon>Bacteria</taxon>
        <taxon>Bacillati</taxon>
        <taxon>Actinomycetota</taxon>
        <taxon>Actinomycetes</taxon>
        <taxon>Micrococcales</taxon>
        <taxon>Dermabacteraceae</taxon>
        <taxon>Brachybacterium</taxon>
    </lineage>
</organism>